<protein>
    <submittedName>
        <fullName evidence="1">Uncharacterized protein</fullName>
    </submittedName>
</protein>
<evidence type="ECO:0000313" key="1">
    <source>
        <dbReference type="EMBL" id="KKK62335.1"/>
    </source>
</evidence>
<dbReference type="EMBL" id="LAZR01062042">
    <property type="protein sequence ID" value="KKK62335.1"/>
    <property type="molecule type" value="Genomic_DNA"/>
</dbReference>
<accession>A0A0F8XMH2</accession>
<feature type="non-terminal residue" evidence="1">
    <location>
        <position position="1"/>
    </location>
</feature>
<comment type="caution">
    <text evidence="1">The sequence shown here is derived from an EMBL/GenBank/DDBJ whole genome shotgun (WGS) entry which is preliminary data.</text>
</comment>
<sequence length="45" mass="5322">NPGYLEVIADYETFEPDLKSWSQRAKKTVLWVKDEGDHKRCQVQI</sequence>
<name>A0A0F8XMH2_9ZZZZ</name>
<dbReference type="AlphaFoldDB" id="A0A0F8XMH2"/>
<reference evidence="1" key="1">
    <citation type="journal article" date="2015" name="Nature">
        <title>Complex archaea that bridge the gap between prokaryotes and eukaryotes.</title>
        <authorList>
            <person name="Spang A."/>
            <person name="Saw J.H."/>
            <person name="Jorgensen S.L."/>
            <person name="Zaremba-Niedzwiedzka K."/>
            <person name="Martijn J."/>
            <person name="Lind A.E."/>
            <person name="van Eijk R."/>
            <person name="Schleper C."/>
            <person name="Guy L."/>
            <person name="Ettema T.J."/>
        </authorList>
    </citation>
    <scope>NUCLEOTIDE SEQUENCE</scope>
</reference>
<organism evidence="1">
    <name type="scientific">marine sediment metagenome</name>
    <dbReference type="NCBI Taxonomy" id="412755"/>
    <lineage>
        <taxon>unclassified sequences</taxon>
        <taxon>metagenomes</taxon>
        <taxon>ecological metagenomes</taxon>
    </lineage>
</organism>
<gene>
    <name evidence="1" type="ORF">LCGC14_3005350</name>
</gene>
<proteinExistence type="predicted"/>